<accession>A0A085W3Z6</accession>
<dbReference type="InterPro" id="IPR045547">
    <property type="entry name" value="bpX6"/>
</dbReference>
<comment type="caution">
    <text evidence="3">The sequence shown here is derived from an EMBL/GenBank/DDBJ whole genome shotgun (WGS) entry which is preliminary data.</text>
</comment>
<evidence type="ECO:0000313" key="3">
    <source>
        <dbReference type="EMBL" id="KFE62409.1"/>
    </source>
</evidence>
<protein>
    <recommendedName>
        <fullName evidence="2">MoxR-vWA-beta-propeller ternary system domain-containing protein</fullName>
    </recommendedName>
</protein>
<organism evidence="3 4">
    <name type="scientific">Hyalangium minutum</name>
    <dbReference type="NCBI Taxonomy" id="394096"/>
    <lineage>
        <taxon>Bacteria</taxon>
        <taxon>Pseudomonadati</taxon>
        <taxon>Myxococcota</taxon>
        <taxon>Myxococcia</taxon>
        <taxon>Myxococcales</taxon>
        <taxon>Cystobacterineae</taxon>
        <taxon>Archangiaceae</taxon>
        <taxon>Hyalangium</taxon>
    </lineage>
</organism>
<keyword evidence="4" id="KW-1185">Reference proteome</keyword>
<dbReference type="OrthoDB" id="3652574at2"/>
<sequence>MSASPLRPRLHLHRGHVVAAAFWFAPSLLGERGVRSRVLAAWTPGTTVFALAGGFLLRLPRPRPVDCETAPGLPLTLEHGVLLSAPLSAVERERLAPPPGSLVLVLAGHAEVFPAEPSRRIDVAAWLDVSGWTPVPVKGLGAPPPPVQVLESVEKPTRSLFQGVPPPDPEAEAMRARMEGREVPQGLQAAKAMGARASLWDRLSAWLRGEKGTPITEAQKTASARAGKASADGTAPSALRRLASWLQRTLGSGGAGATARPALPSGKGSAAQAREAQQEVKPSWLSRMLGRLREASRGRSSPGAPATPPPPRGPGLFSRLSEWLLRNTPLGPMLGQRKAEYVQRLFDMFEQGNLEEALRYAIPLGNEKLSESARIALGLPGPRESLAIQPQRGGGASVFGGGQQIYAALKERYRAAFKKLEREGRIDEAAFVLTELLGAHEEAVSFLEKHGRLKLAAELAEGRGLPPGLVVRQWLLAKDLRRAVAIARRSGAFPDAVLRLERTHPAEARTLRLLWAETLAEAGDYLRATVVVWPLEDARPLARAWLEQGVTVGGVGGARALARLISAFPASFDAARPQALELLEDERQERAAERFAFSEVLASEPRSEPRAALVGPSVRALLRDRAANHTRIDSAFLTRLLRDVGDGTLRADLPAIADPRRRGWADEHDAPLLQARISATEAGPYPIHDAVALSSQRVLLALGEAGVRLVRADGSCAAHFDVPAFSLVPSVHEDRVLALAPRGELQRISRIEPGPRRATHWCDAKVDAFAPSYDGSLWFLAEADTVLAVDALAADGLRALWRVSQVGGAVVALEADAESLRFATWGDDPQMWTYALPGGPTLRSRASRRPGDGLPMVNLDAATGQVVRVDGLMFSPPWTLFIESAAEGHEVKLTGKAGSSRARFLFEGEARVRARFSGSELLLFDSAGRLLRVDLSEGTARRVPIQ</sequence>
<name>A0A085W3Z6_9BACT</name>
<feature type="region of interest" description="Disordered" evidence="1">
    <location>
        <begin position="211"/>
        <end position="235"/>
    </location>
</feature>
<reference evidence="3 4" key="1">
    <citation type="submission" date="2014-04" db="EMBL/GenBank/DDBJ databases">
        <title>Genome assembly of Hyalangium minutum DSM 14724.</title>
        <authorList>
            <person name="Sharma G."/>
            <person name="Subramanian S."/>
        </authorList>
    </citation>
    <scope>NUCLEOTIDE SEQUENCE [LARGE SCALE GENOMIC DNA]</scope>
    <source>
        <strain evidence="3 4">DSM 14724</strain>
    </source>
</reference>
<evidence type="ECO:0000256" key="1">
    <source>
        <dbReference type="SAM" id="MobiDB-lite"/>
    </source>
</evidence>
<dbReference type="AlphaFoldDB" id="A0A085W3Z6"/>
<evidence type="ECO:0000313" key="4">
    <source>
        <dbReference type="Proteomes" id="UP000028725"/>
    </source>
</evidence>
<evidence type="ECO:0000259" key="2">
    <source>
        <dbReference type="Pfam" id="PF19922"/>
    </source>
</evidence>
<dbReference type="Pfam" id="PF19922">
    <property type="entry name" value="bpX6"/>
    <property type="match status" value="1"/>
</dbReference>
<proteinExistence type="predicted"/>
<dbReference type="Proteomes" id="UP000028725">
    <property type="component" value="Unassembled WGS sequence"/>
</dbReference>
<gene>
    <name evidence="3" type="ORF">DB31_4119</name>
</gene>
<dbReference type="RefSeq" id="WP_044197570.1">
    <property type="nucleotide sequence ID" value="NZ_JMCB01000022.1"/>
</dbReference>
<feature type="domain" description="MoxR-vWA-beta-propeller ternary system" evidence="2">
    <location>
        <begin position="9"/>
        <end position="176"/>
    </location>
</feature>
<dbReference type="PATRIC" id="fig|394096.3.peg.7853"/>
<dbReference type="EMBL" id="JMCB01000022">
    <property type="protein sequence ID" value="KFE62409.1"/>
    <property type="molecule type" value="Genomic_DNA"/>
</dbReference>
<dbReference type="STRING" id="394096.DB31_4119"/>
<feature type="region of interest" description="Disordered" evidence="1">
    <location>
        <begin position="251"/>
        <end position="317"/>
    </location>
</feature>